<proteinExistence type="predicted"/>
<comment type="caution">
    <text evidence="2">The sequence shown here is derived from an EMBL/GenBank/DDBJ whole genome shotgun (WGS) entry which is preliminary data.</text>
</comment>
<dbReference type="Proteomes" id="UP000765509">
    <property type="component" value="Unassembled WGS sequence"/>
</dbReference>
<sequence length="196" mass="22149">MSCDSSTVSPPHDGEDDVVDEFQHSLQEAEERPHQKIKVIGSWNPVLVSCDVVLKNILPYTRRPLALFTFNSTTLWTLKSVLNSPGKDLWLISIRKELESMISLGLWDGIELDPSFKLVGTMLVLEPKKNHLGNITEYKARLCTQAFTQLEGVYFNRTYAPMGCINSLQTLIVFAEARDLEFNQINMKSAFLNATL</sequence>
<gene>
    <name evidence="2" type="ORF">O181_019538</name>
</gene>
<name>A0A9Q3C9U3_9BASI</name>
<dbReference type="InterPro" id="IPR013103">
    <property type="entry name" value="RVT_2"/>
</dbReference>
<evidence type="ECO:0000259" key="1">
    <source>
        <dbReference type="Pfam" id="PF07727"/>
    </source>
</evidence>
<reference evidence="2" key="1">
    <citation type="submission" date="2021-03" db="EMBL/GenBank/DDBJ databases">
        <title>Draft genome sequence of rust myrtle Austropuccinia psidii MF-1, a brazilian biotype.</title>
        <authorList>
            <person name="Quecine M.C."/>
            <person name="Pachon D.M.R."/>
            <person name="Bonatelli M.L."/>
            <person name="Correr F.H."/>
            <person name="Franceschini L.M."/>
            <person name="Leite T.F."/>
            <person name="Margarido G.R.A."/>
            <person name="Almeida C.A."/>
            <person name="Ferrarezi J.A."/>
            <person name="Labate C.A."/>
        </authorList>
    </citation>
    <scope>NUCLEOTIDE SEQUENCE</scope>
    <source>
        <strain evidence="2">MF-1</strain>
    </source>
</reference>
<dbReference type="OrthoDB" id="2796020at2759"/>
<dbReference type="Pfam" id="PF07727">
    <property type="entry name" value="RVT_2"/>
    <property type="match status" value="1"/>
</dbReference>
<dbReference type="EMBL" id="AVOT02005729">
    <property type="protein sequence ID" value="MBW0479823.1"/>
    <property type="molecule type" value="Genomic_DNA"/>
</dbReference>
<feature type="domain" description="Reverse transcriptase Ty1/copia-type" evidence="1">
    <location>
        <begin position="107"/>
        <end position="196"/>
    </location>
</feature>
<evidence type="ECO:0000313" key="3">
    <source>
        <dbReference type="Proteomes" id="UP000765509"/>
    </source>
</evidence>
<evidence type="ECO:0000313" key="2">
    <source>
        <dbReference type="EMBL" id="MBW0479823.1"/>
    </source>
</evidence>
<organism evidence="2 3">
    <name type="scientific">Austropuccinia psidii MF-1</name>
    <dbReference type="NCBI Taxonomy" id="1389203"/>
    <lineage>
        <taxon>Eukaryota</taxon>
        <taxon>Fungi</taxon>
        <taxon>Dikarya</taxon>
        <taxon>Basidiomycota</taxon>
        <taxon>Pucciniomycotina</taxon>
        <taxon>Pucciniomycetes</taxon>
        <taxon>Pucciniales</taxon>
        <taxon>Sphaerophragmiaceae</taxon>
        <taxon>Austropuccinia</taxon>
    </lineage>
</organism>
<accession>A0A9Q3C9U3</accession>
<keyword evidence="3" id="KW-1185">Reference proteome</keyword>
<dbReference type="AlphaFoldDB" id="A0A9Q3C9U3"/>
<protein>
    <recommendedName>
        <fullName evidence="1">Reverse transcriptase Ty1/copia-type domain-containing protein</fullName>
    </recommendedName>
</protein>